<reference evidence="5 6" key="1">
    <citation type="submission" date="2016-05" db="EMBL/GenBank/DDBJ databases">
        <title>A degradative enzymes factory behind the ericoid mycorrhizal symbiosis.</title>
        <authorList>
            <consortium name="DOE Joint Genome Institute"/>
            <person name="Martino E."/>
            <person name="Morin E."/>
            <person name="Grelet G."/>
            <person name="Kuo A."/>
            <person name="Kohler A."/>
            <person name="Daghino S."/>
            <person name="Barry K."/>
            <person name="Choi C."/>
            <person name="Cichocki N."/>
            <person name="Clum A."/>
            <person name="Copeland A."/>
            <person name="Hainaut M."/>
            <person name="Haridas S."/>
            <person name="Labutti K."/>
            <person name="Lindquist E."/>
            <person name="Lipzen A."/>
            <person name="Khouja H.-R."/>
            <person name="Murat C."/>
            <person name="Ohm R."/>
            <person name="Olson A."/>
            <person name="Spatafora J."/>
            <person name="Veneault-Fourrey C."/>
            <person name="Henrissat B."/>
            <person name="Grigoriev I."/>
            <person name="Martin F."/>
            <person name="Perotto S."/>
        </authorList>
    </citation>
    <scope>NUCLEOTIDE SEQUENCE [LARGE SCALE GENOMIC DNA]</scope>
    <source>
        <strain evidence="5 6">UAMH 7357</strain>
    </source>
</reference>
<dbReference type="AlphaFoldDB" id="A0A2J6PQ06"/>
<feature type="region of interest" description="Disordered" evidence="3">
    <location>
        <begin position="128"/>
        <end position="152"/>
    </location>
</feature>
<feature type="compositionally biased region" description="Low complexity" evidence="3">
    <location>
        <begin position="132"/>
        <end position="145"/>
    </location>
</feature>
<dbReference type="SMART" id="SM00324">
    <property type="entry name" value="RhoGAP"/>
    <property type="match status" value="1"/>
</dbReference>
<dbReference type="PANTHER" id="PTHR23176:SF136">
    <property type="entry name" value="RHO GTPASE ACTIVATOR (RGD1)"/>
    <property type="match status" value="1"/>
</dbReference>
<name>A0A2J6PQ06_9HELO</name>
<dbReference type="InterPro" id="IPR000198">
    <property type="entry name" value="RhoGAP_dom"/>
</dbReference>
<dbReference type="Proteomes" id="UP000235672">
    <property type="component" value="Unassembled WGS sequence"/>
</dbReference>
<dbReference type="PROSITE" id="PS50088">
    <property type="entry name" value="ANK_REPEAT"/>
    <property type="match status" value="1"/>
</dbReference>
<dbReference type="Gene3D" id="1.10.555.10">
    <property type="entry name" value="Rho GTPase activation protein"/>
    <property type="match status" value="1"/>
</dbReference>
<evidence type="ECO:0000256" key="2">
    <source>
        <dbReference type="PROSITE-ProRule" id="PRU00023"/>
    </source>
</evidence>
<dbReference type="InterPro" id="IPR036770">
    <property type="entry name" value="Ankyrin_rpt-contain_sf"/>
</dbReference>
<dbReference type="Pfam" id="PF12796">
    <property type="entry name" value="Ank_2"/>
    <property type="match status" value="1"/>
</dbReference>
<gene>
    <name evidence="5" type="ORF">NA56DRAFT_692878</name>
</gene>
<accession>A0A2J6PQ06</accession>
<dbReference type="InterPro" id="IPR002110">
    <property type="entry name" value="Ankyrin_rpt"/>
</dbReference>
<evidence type="ECO:0000313" key="6">
    <source>
        <dbReference type="Proteomes" id="UP000235672"/>
    </source>
</evidence>
<dbReference type="Pfam" id="PF00620">
    <property type="entry name" value="RhoGAP"/>
    <property type="match status" value="1"/>
</dbReference>
<dbReference type="Gene3D" id="1.25.40.20">
    <property type="entry name" value="Ankyrin repeat-containing domain"/>
    <property type="match status" value="1"/>
</dbReference>
<dbReference type="PROSITE" id="PS50297">
    <property type="entry name" value="ANK_REP_REGION"/>
    <property type="match status" value="1"/>
</dbReference>
<dbReference type="PANTHER" id="PTHR23176">
    <property type="entry name" value="RHO/RAC/CDC GTPASE-ACTIVATING PROTEIN"/>
    <property type="match status" value="1"/>
</dbReference>
<keyword evidence="1" id="KW-0343">GTPase activation</keyword>
<dbReference type="InterPro" id="IPR050729">
    <property type="entry name" value="Rho-GAP"/>
</dbReference>
<sequence>MKLFPDRYTWFTHELQNHLVEWNCCFCSHLPYQTRDKFDKHVRKSHANKFTDDQLPVLVKVCQKPVDKLPATTCPFCDVWEARLRELNQHLSAEEILVVTPQQFRHHVGSHMEQLALFAIPRGYKEDGDADSGGAAPGHGSSSFSDRSLVRPDYEDEDNPRLHIAAFQGLRDEVESLLAGYRDGSAITKPILLEDGDTWGCALSAAAAGGHVDIANLCIPRELLEDQTIIYLDLPRSKSKGWGPLHWAASNGHLTMSEFLIEKGISVKDEAFDRSTALDLARRHGHDEIVQLLESAQQEPLSVQPNLEDQEQTQHDLQLIVVAAQGLVKRDIFCKAVQIDLVDLRGTKKFPDDVKGNLSLVLVRPNVHLTAPVDLLPPVDSPRKPVFGLSLKQLFERDGTAVPLTVYQCIQAVDLFGLELEGIYRVSGTQSHVNKMRAMFDNDASKVDFCDPSNFFHDVRSVAGLLKLFFRELPDPLMTAEHYAAFIDAAKNDDDIDRRDSLHALVNGLPDPNYATLRTLMLHLNRVTQASSENHMTASNLAIVFGQILLRANERSAIEDFGWQVRVVDTILFNTLQIFDDDD</sequence>
<dbReference type="GO" id="GO:0005096">
    <property type="term" value="F:GTPase activator activity"/>
    <property type="evidence" value="ECO:0007669"/>
    <property type="project" value="UniProtKB-KW"/>
</dbReference>
<evidence type="ECO:0000259" key="4">
    <source>
        <dbReference type="PROSITE" id="PS50238"/>
    </source>
</evidence>
<dbReference type="SUPFAM" id="SSF48350">
    <property type="entry name" value="GTPase activation domain, GAP"/>
    <property type="match status" value="1"/>
</dbReference>
<evidence type="ECO:0000256" key="1">
    <source>
        <dbReference type="ARBA" id="ARBA00022468"/>
    </source>
</evidence>
<dbReference type="SMART" id="SM00248">
    <property type="entry name" value="ANK"/>
    <property type="match status" value="3"/>
</dbReference>
<protein>
    <submittedName>
        <fullName evidence="5">RhoGAP-domain-containing protein</fullName>
    </submittedName>
</protein>
<keyword evidence="6" id="KW-1185">Reference proteome</keyword>
<feature type="repeat" description="ANK" evidence="2">
    <location>
        <begin position="240"/>
        <end position="267"/>
    </location>
</feature>
<keyword evidence="2" id="KW-0040">ANK repeat</keyword>
<dbReference type="PROSITE" id="PS50238">
    <property type="entry name" value="RHOGAP"/>
    <property type="match status" value="1"/>
</dbReference>
<dbReference type="STRING" id="1745343.A0A2J6PQ06"/>
<evidence type="ECO:0000313" key="5">
    <source>
        <dbReference type="EMBL" id="PMD16117.1"/>
    </source>
</evidence>
<evidence type="ECO:0000256" key="3">
    <source>
        <dbReference type="SAM" id="MobiDB-lite"/>
    </source>
</evidence>
<dbReference type="SUPFAM" id="SSF48403">
    <property type="entry name" value="Ankyrin repeat"/>
    <property type="match status" value="1"/>
</dbReference>
<organism evidence="5 6">
    <name type="scientific">Hyaloscypha hepaticicola</name>
    <dbReference type="NCBI Taxonomy" id="2082293"/>
    <lineage>
        <taxon>Eukaryota</taxon>
        <taxon>Fungi</taxon>
        <taxon>Dikarya</taxon>
        <taxon>Ascomycota</taxon>
        <taxon>Pezizomycotina</taxon>
        <taxon>Leotiomycetes</taxon>
        <taxon>Helotiales</taxon>
        <taxon>Hyaloscyphaceae</taxon>
        <taxon>Hyaloscypha</taxon>
    </lineage>
</organism>
<dbReference type="GO" id="GO:0007165">
    <property type="term" value="P:signal transduction"/>
    <property type="evidence" value="ECO:0007669"/>
    <property type="project" value="InterPro"/>
</dbReference>
<dbReference type="InterPro" id="IPR008936">
    <property type="entry name" value="Rho_GTPase_activation_prot"/>
</dbReference>
<feature type="domain" description="Rho-GAP" evidence="4">
    <location>
        <begin position="389"/>
        <end position="579"/>
    </location>
</feature>
<dbReference type="EMBL" id="KZ613508">
    <property type="protein sequence ID" value="PMD16117.1"/>
    <property type="molecule type" value="Genomic_DNA"/>
</dbReference>
<proteinExistence type="predicted"/>
<dbReference type="OrthoDB" id="6133115at2759"/>
<dbReference type="GO" id="GO:0005938">
    <property type="term" value="C:cell cortex"/>
    <property type="evidence" value="ECO:0007669"/>
    <property type="project" value="UniProtKB-ARBA"/>
</dbReference>